<accession>A0A0F9FH63</accession>
<proteinExistence type="predicted"/>
<dbReference type="EMBL" id="LAZR01032591">
    <property type="protein sequence ID" value="KKL50452.1"/>
    <property type="molecule type" value="Genomic_DNA"/>
</dbReference>
<evidence type="ECO:0000256" key="2">
    <source>
        <dbReference type="ARBA" id="ARBA00022898"/>
    </source>
</evidence>
<dbReference type="GO" id="GO:0019264">
    <property type="term" value="P:glycine biosynthetic process from serine"/>
    <property type="evidence" value="ECO:0007669"/>
    <property type="project" value="TreeGrafter"/>
</dbReference>
<name>A0A0F9FH63_9ZZZZ</name>
<dbReference type="Pfam" id="PF00464">
    <property type="entry name" value="SHMT"/>
    <property type="match status" value="1"/>
</dbReference>
<dbReference type="AlphaFoldDB" id="A0A0F9FH63"/>
<evidence type="ECO:0000259" key="3">
    <source>
        <dbReference type="Pfam" id="PF00464"/>
    </source>
</evidence>
<sequence>VTSTTHKTLRGPRGGLILCKDEYKETIDRGCPLVLGGPMPNVMAAKAVAFKEANTKDFQDYSSQIVKNAKALANHLMENGIKILTDGTDNHLVVMDVFTSFKLTGRQAETALRSANITVNRNSIPEDQNGPWYTSGIRLGTPALTTLGMKENEMKRIADVIYDVLKNSKPAINPKTNGPSKVKADIDPSILTENQNEIKNLIDSFVLYPELIL</sequence>
<reference evidence="4" key="1">
    <citation type="journal article" date="2015" name="Nature">
        <title>Complex archaea that bridge the gap between prokaryotes and eukaryotes.</title>
        <authorList>
            <person name="Spang A."/>
            <person name="Saw J.H."/>
            <person name="Jorgensen S.L."/>
            <person name="Zaremba-Niedzwiedzka K."/>
            <person name="Martijn J."/>
            <person name="Lind A.E."/>
            <person name="van Eijk R."/>
            <person name="Schleper C."/>
            <person name="Guy L."/>
            <person name="Ettema T.J."/>
        </authorList>
    </citation>
    <scope>NUCLEOTIDE SEQUENCE</scope>
</reference>
<dbReference type="GO" id="GO:0004372">
    <property type="term" value="F:glycine hydroxymethyltransferase activity"/>
    <property type="evidence" value="ECO:0007669"/>
    <property type="project" value="TreeGrafter"/>
</dbReference>
<protein>
    <recommendedName>
        <fullName evidence="3">Serine hydroxymethyltransferase-like domain-containing protein</fullName>
    </recommendedName>
</protein>
<feature type="domain" description="Serine hydroxymethyltransferase-like" evidence="3">
    <location>
        <begin position="1"/>
        <end position="161"/>
    </location>
</feature>
<dbReference type="InterPro" id="IPR015422">
    <property type="entry name" value="PyrdxlP-dep_Trfase_small"/>
</dbReference>
<dbReference type="InterPro" id="IPR049943">
    <property type="entry name" value="Ser_HO-MeTrfase-like"/>
</dbReference>
<dbReference type="InterPro" id="IPR015421">
    <property type="entry name" value="PyrdxlP-dep_Trfase_major"/>
</dbReference>
<dbReference type="PANTHER" id="PTHR11680">
    <property type="entry name" value="SERINE HYDROXYMETHYLTRANSFERASE"/>
    <property type="match status" value="1"/>
</dbReference>
<dbReference type="GO" id="GO:0046653">
    <property type="term" value="P:tetrahydrofolate metabolic process"/>
    <property type="evidence" value="ECO:0007669"/>
    <property type="project" value="TreeGrafter"/>
</dbReference>
<evidence type="ECO:0000256" key="1">
    <source>
        <dbReference type="ARBA" id="ARBA00001933"/>
    </source>
</evidence>
<dbReference type="InterPro" id="IPR015424">
    <property type="entry name" value="PyrdxlP-dep_Trfase"/>
</dbReference>
<dbReference type="Gene3D" id="3.40.640.10">
    <property type="entry name" value="Type I PLP-dependent aspartate aminotransferase-like (Major domain)"/>
    <property type="match status" value="1"/>
</dbReference>
<organism evidence="4">
    <name type="scientific">marine sediment metagenome</name>
    <dbReference type="NCBI Taxonomy" id="412755"/>
    <lineage>
        <taxon>unclassified sequences</taxon>
        <taxon>metagenomes</taxon>
        <taxon>ecological metagenomes</taxon>
    </lineage>
</organism>
<dbReference type="PANTHER" id="PTHR11680:SF35">
    <property type="entry name" value="SERINE HYDROXYMETHYLTRANSFERASE 1"/>
    <property type="match status" value="1"/>
</dbReference>
<evidence type="ECO:0000313" key="4">
    <source>
        <dbReference type="EMBL" id="KKL50452.1"/>
    </source>
</evidence>
<dbReference type="GO" id="GO:0005829">
    <property type="term" value="C:cytosol"/>
    <property type="evidence" value="ECO:0007669"/>
    <property type="project" value="TreeGrafter"/>
</dbReference>
<dbReference type="InterPro" id="IPR039429">
    <property type="entry name" value="SHMT-like_dom"/>
</dbReference>
<keyword evidence="2" id="KW-0663">Pyridoxal phosphate</keyword>
<feature type="non-terminal residue" evidence="4">
    <location>
        <position position="1"/>
    </location>
</feature>
<gene>
    <name evidence="4" type="ORF">LCGC14_2305330</name>
</gene>
<comment type="cofactor">
    <cofactor evidence="1">
        <name>pyridoxal 5'-phosphate</name>
        <dbReference type="ChEBI" id="CHEBI:597326"/>
    </cofactor>
</comment>
<dbReference type="GO" id="GO:0030170">
    <property type="term" value="F:pyridoxal phosphate binding"/>
    <property type="evidence" value="ECO:0007669"/>
    <property type="project" value="TreeGrafter"/>
</dbReference>
<dbReference type="Gene3D" id="3.90.1150.10">
    <property type="entry name" value="Aspartate Aminotransferase, domain 1"/>
    <property type="match status" value="1"/>
</dbReference>
<comment type="caution">
    <text evidence="4">The sequence shown here is derived from an EMBL/GenBank/DDBJ whole genome shotgun (WGS) entry which is preliminary data.</text>
</comment>
<dbReference type="SUPFAM" id="SSF53383">
    <property type="entry name" value="PLP-dependent transferases"/>
    <property type="match status" value="1"/>
</dbReference>